<dbReference type="OMA" id="RGCSAQY"/>
<evidence type="ECO:0000256" key="12">
    <source>
        <dbReference type="RuleBase" id="RU003519"/>
    </source>
</evidence>
<dbReference type="VEuPathDB" id="VectorBase:CSON011353"/>
<dbReference type="Pfam" id="PF01153">
    <property type="entry name" value="Glypican"/>
    <property type="match status" value="1"/>
</dbReference>
<name>A0A336M3A7_CULSO</name>
<dbReference type="AlphaFoldDB" id="A0A336M3A7"/>
<evidence type="ECO:0000256" key="5">
    <source>
        <dbReference type="ARBA" id="ARBA00022729"/>
    </source>
</evidence>
<dbReference type="PANTHER" id="PTHR10822:SF29">
    <property type="entry name" value="DIVISION ABNORMALLY DELAYED PROTEIN"/>
    <property type="match status" value="1"/>
</dbReference>
<evidence type="ECO:0000256" key="4">
    <source>
        <dbReference type="ARBA" id="ARBA00022622"/>
    </source>
</evidence>
<evidence type="ECO:0000256" key="13">
    <source>
        <dbReference type="SAM" id="MobiDB-lite"/>
    </source>
</evidence>
<accession>A0A336M3A7</accession>
<evidence type="ECO:0000256" key="1">
    <source>
        <dbReference type="ARBA" id="ARBA00004609"/>
    </source>
</evidence>
<protein>
    <submittedName>
        <fullName evidence="15">CSON011353 protein</fullName>
    </submittedName>
</protein>
<evidence type="ECO:0000256" key="9">
    <source>
        <dbReference type="ARBA" id="ARBA00023207"/>
    </source>
</evidence>
<keyword evidence="3" id="KW-1003">Cell membrane</keyword>
<dbReference type="InterPro" id="IPR001863">
    <property type="entry name" value="Glypican"/>
</dbReference>
<dbReference type="GO" id="GO:0016477">
    <property type="term" value="P:cell migration"/>
    <property type="evidence" value="ECO:0007669"/>
    <property type="project" value="TreeGrafter"/>
</dbReference>
<keyword evidence="9 12" id="KW-0357">Heparan sulfate</keyword>
<dbReference type="GO" id="GO:0009986">
    <property type="term" value="C:cell surface"/>
    <property type="evidence" value="ECO:0007669"/>
    <property type="project" value="TreeGrafter"/>
</dbReference>
<comment type="subcellular location">
    <subcellularLocation>
        <location evidence="1 12">Cell membrane</location>
        <topology evidence="1 12">Lipid-anchor</topology>
        <topology evidence="1 12">GPI-anchor</topology>
    </subcellularLocation>
</comment>
<evidence type="ECO:0000256" key="10">
    <source>
        <dbReference type="ARBA" id="ARBA00023288"/>
    </source>
</evidence>
<evidence type="ECO:0000256" key="2">
    <source>
        <dbReference type="ARBA" id="ARBA00010260"/>
    </source>
</evidence>
<keyword evidence="7 12" id="KW-0472">Membrane</keyword>
<reference evidence="14" key="1">
    <citation type="submission" date="2018-04" db="EMBL/GenBank/DDBJ databases">
        <authorList>
            <person name="Go L.Y."/>
            <person name="Mitchell J.A."/>
        </authorList>
    </citation>
    <scope>NUCLEOTIDE SEQUENCE</scope>
    <source>
        <tissue evidence="14">Whole organism</tissue>
    </source>
</reference>
<evidence type="ECO:0000256" key="7">
    <source>
        <dbReference type="ARBA" id="ARBA00023136"/>
    </source>
</evidence>
<dbReference type="EMBL" id="UFQT01000494">
    <property type="protein sequence ID" value="SSX24732.1"/>
    <property type="molecule type" value="Genomic_DNA"/>
</dbReference>
<reference evidence="15" key="2">
    <citation type="submission" date="2018-07" db="EMBL/GenBank/DDBJ databases">
        <authorList>
            <person name="Quirk P.G."/>
            <person name="Krulwich T.A."/>
        </authorList>
    </citation>
    <scope>NUCLEOTIDE SEQUENCE</scope>
</reference>
<sequence>MIVWALNFNRSKKSFHVLELSRQSENRTLSLFTAVYSRMSQLSRQPIAELYKSIRSHFLSMVSNNDDDLENSVYKFFIELFPVAYLHGINSEQAIKQTKVFDFHNDYKHCLTRMYDQFQPFGSIPKMLSKSIVQSVQMGSVFLKALTGGADVLSNVESLSATNLDKNCKEALVKMSYCSSCKGYSHVKPCYGYCMNVMRGCLYLYLGSLNKDWNSFTDDIPKLNSVVTSQENGIETVIRSLDTKLSEAIMYAMENGPRIDEKVKHACGNPNLLEKVIDGHSHNLQNIRQTVNNQNSNWPSPIHTVLVDFMSSVDRSKDFFMRISDSLCEDYQTSPNNYQKCWEGTHLGDYDHEIIGFDQQKYNPAVIIPQTHEFDTNGNSQLHILNDKLINLRNIVLKPLHTNFLTKHDNDKMFSDMAVEDGSGGYSEETNNDDEDYGEGSGFAASGDGGIDARTPIVGIPSDNNTAETGSGSNVVCQLSIVSYLSILFVGMIVTQQ</sequence>
<dbReference type="GO" id="GO:0090263">
    <property type="term" value="P:positive regulation of canonical Wnt signaling pathway"/>
    <property type="evidence" value="ECO:0007669"/>
    <property type="project" value="TreeGrafter"/>
</dbReference>
<comment type="function">
    <text evidence="12">Cell surface proteoglycan.</text>
</comment>
<evidence type="ECO:0000313" key="14">
    <source>
        <dbReference type="EMBL" id="SSX04368.1"/>
    </source>
</evidence>
<dbReference type="GO" id="GO:1905475">
    <property type="term" value="P:regulation of protein localization to membrane"/>
    <property type="evidence" value="ECO:0007669"/>
    <property type="project" value="TreeGrafter"/>
</dbReference>
<proteinExistence type="inferred from homology"/>
<gene>
    <name evidence="15" type="primary">CSON011353</name>
</gene>
<evidence type="ECO:0000313" key="15">
    <source>
        <dbReference type="EMBL" id="SSX24732.1"/>
    </source>
</evidence>
<feature type="region of interest" description="Disordered" evidence="13">
    <location>
        <begin position="421"/>
        <end position="450"/>
    </location>
</feature>
<keyword evidence="8" id="KW-0325">Glycoprotein</keyword>
<dbReference type="PANTHER" id="PTHR10822">
    <property type="entry name" value="GLYPICAN"/>
    <property type="match status" value="1"/>
</dbReference>
<comment type="similarity">
    <text evidence="2 11">Belongs to the glypican family.</text>
</comment>
<keyword evidence="5" id="KW-0732">Signal</keyword>
<dbReference type="GO" id="GO:0005886">
    <property type="term" value="C:plasma membrane"/>
    <property type="evidence" value="ECO:0007669"/>
    <property type="project" value="UniProtKB-SubCell"/>
</dbReference>
<organism evidence="15">
    <name type="scientific">Culicoides sonorensis</name>
    <name type="common">Biting midge</name>
    <dbReference type="NCBI Taxonomy" id="179676"/>
    <lineage>
        <taxon>Eukaryota</taxon>
        <taxon>Metazoa</taxon>
        <taxon>Ecdysozoa</taxon>
        <taxon>Arthropoda</taxon>
        <taxon>Hexapoda</taxon>
        <taxon>Insecta</taxon>
        <taxon>Pterygota</taxon>
        <taxon>Neoptera</taxon>
        <taxon>Endopterygota</taxon>
        <taxon>Diptera</taxon>
        <taxon>Nematocera</taxon>
        <taxon>Chironomoidea</taxon>
        <taxon>Ceratopogonidae</taxon>
        <taxon>Ceratopogoninae</taxon>
        <taxon>Culicoides</taxon>
        <taxon>Monoculicoides</taxon>
    </lineage>
</organism>
<evidence type="ECO:0000256" key="11">
    <source>
        <dbReference type="RuleBase" id="RU003518"/>
    </source>
</evidence>
<evidence type="ECO:0000256" key="8">
    <source>
        <dbReference type="ARBA" id="ARBA00023180"/>
    </source>
</evidence>
<dbReference type="GO" id="GO:0098552">
    <property type="term" value="C:side of membrane"/>
    <property type="evidence" value="ECO:0007669"/>
    <property type="project" value="UniProtKB-KW"/>
</dbReference>
<dbReference type="GO" id="GO:0005576">
    <property type="term" value="C:extracellular region"/>
    <property type="evidence" value="ECO:0007669"/>
    <property type="project" value="TreeGrafter"/>
</dbReference>
<keyword evidence="10 12" id="KW-0449">Lipoprotein</keyword>
<evidence type="ECO:0000256" key="3">
    <source>
        <dbReference type="ARBA" id="ARBA00022475"/>
    </source>
</evidence>
<dbReference type="EMBL" id="UFQS01000494">
    <property type="protein sequence ID" value="SSX04368.1"/>
    <property type="molecule type" value="Genomic_DNA"/>
</dbReference>
<keyword evidence="4 12" id="KW-0336">GPI-anchor</keyword>
<keyword evidence="6 12" id="KW-0654">Proteoglycan</keyword>
<evidence type="ECO:0000256" key="6">
    <source>
        <dbReference type="ARBA" id="ARBA00022974"/>
    </source>
</evidence>